<sequence>MARGRAEPGAALAADMAGCYLMSATETIQSAYAISYGFPPLPSSSASRIRSASQLCKSNRIQNIWMQLESVSGACMTTTAAPVPRSPAAERARLAVSAVFLINGALFATWAVNIPGVRTALHLTEAQVGAALLAVGLGSLLSMPLTGGWVARWGSGRVTALLAPLTMLSLLPPFFMPSLWWLTAALGLLGVLNGALDVAMNAQGVTVEKALGRPVMSRLHAYFSLGGVVGALLGTALVGRVPMLAHVGGVALLSTLTALVAGRFLLADAPTEPETAQADAPTPRSGLSPAALLLGGLCFLGMLSEGAHYDWAALYCRDVLGLPGGQAGVGYAAFVTTMTLGRWFGDRARARFGDVAMVRAGALLSALGLGLALLVREPWPATLGFALSGLGLSNVVPVMYGAAGHALHGRGIAQVATIGYGGFLLGPPLIGFLAQHSGLPAALGLAVAGSALVAGLGGVAFRLIRRTAPPA</sequence>
<dbReference type="PaxDb" id="243230-DR_2502"/>
<dbReference type="PIR" id="A75267">
    <property type="entry name" value="A75267"/>
</dbReference>
<organism evidence="6 7">
    <name type="scientific">Deinococcus radiodurans (strain ATCC 13939 / DSM 20539 / JCM 16871 / CCUG 27074 / LMG 4051 / NBRC 15346 / NCIMB 9279 / VKM B-1422 / R1)</name>
    <dbReference type="NCBI Taxonomy" id="243230"/>
    <lineage>
        <taxon>Bacteria</taxon>
        <taxon>Thermotogati</taxon>
        <taxon>Deinococcota</taxon>
        <taxon>Deinococci</taxon>
        <taxon>Deinococcales</taxon>
        <taxon>Deinococcaceae</taxon>
        <taxon>Deinococcus</taxon>
    </lineage>
</organism>
<keyword evidence="4 5" id="KW-0472">Membrane</keyword>
<dbReference type="EnsemblBacteria" id="AAF12043">
    <property type="protein sequence ID" value="AAF12043"/>
    <property type="gene ID" value="DR_2502"/>
</dbReference>
<keyword evidence="3 5" id="KW-1133">Transmembrane helix</keyword>
<feature type="transmembrane region" description="Helical" evidence="5">
    <location>
        <begin position="356"/>
        <end position="375"/>
    </location>
</feature>
<evidence type="ECO:0000313" key="7">
    <source>
        <dbReference type="Proteomes" id="UP000002524"/>
    </source>
</evidence>
<evidence type="ECO:0000256" key="3">
    <source>
        <dbReference type="ARBA" id="ARBA00022989"/>
    </source>
</evidence>
<dbReference type="PANTHER" id="PTHR23514">
    <property type="entry name" value="BYPASS OF STOP CODON PROTEIN 6"/>
    <property type="match status" value="1"/>
</dbReference>
<dbReference type="InParanoid" id="Q9RRI8"/>
<dbReference type="EMBL" id="AE000513">
    <property type="protein sequence ID" value="AAF12043.1"/>
    <property type="molecule type" value="Genomic_DNA"/>
</dbReference>
<dbReference type="HOGENOM" id="CLU_035309_1_1_0"/>
<dbReference type="InterPro" id="IPR036259">
    <property type="entry name" value="MFS_trans_sf"/>
</dbReference>
<dbReference type="Pfam" id="PF07690">
    <property type="entry name" value="MFS_1"/>
    <property type="match status" value="1"/>
</dbReference>
<feature type="transmembrane region" description="Helical" evidence="5">
    <location>
        <begin position="94"/>
        <end position="114"/>
    </location>
</feature>
<dbReference type="AlphaFoldDB" id="Q9RRI8"/>
<keyword evidence="7" id="KW-1185">Reference proteome</keyword>
<evidence type="ECO:0000256" key="2">
    <source>
        <dbReference type="ARBA" id="ARBA00022692"/>
    </source>
</evidence>
<dbReference type="eggNOG" id="COG2814">
    <property type="taxonomic scope" value="Bacteria"/>
</dbReference>
<evidence type="ECO:0000256" key="5">
    <source>
        <dbReference type="SAM" id="Phobius"/>
    </source>
</evidence>
<dbReference type="PANTHER" id="PTHR23514:SF13">
    <property type="entry name" value="INNER MEMBRANE PROTEIN YBJJ"/>
    <property type="match status" value="1"/>
</dbReference>
<dbReference type="PATRIC" id="fig|243230.17.peg.2742"/>
<dbReference type="Proteomes" id="UP000002524">
    <property type="component" value="Chromosome 1"/>
</dbReference>
<protein>
    <submittedName>
        <fullName evidence="6">Transport protein, putative</fullName>
    </submittedName>
</protein>
<dbReference type="STRING" id="243230.DR_2502"/>
<keyword evidence="2 5" id="KW-0812">Transmembrane</keyword>
<dbReference type="GO" id="GO:0016020">
    <property type="term" value="C:membrane"/>
    <property type="evidence" value="ECO:0000318"/>
    <property type="project" value="GO_Central"/>
</dbReference>
<feature type="transmembrane region" description="Helical" evidence="5">
    <location>
        <begin position="381"/>
        <end position="403"/>
    </location>
</feature>
<name>Q9RRI8_DEIRA</name>
<dbReference type="GO" id="GO:0022857">
    <property type="term" value="F:transmembrane transporter activity"/>
    <property type="evidence" value="ECO:0007669"/>
    <property type="project" value="InterPro"/>
</dbReference>
<gene>
    <name evidence="6" type="ordered locus">DR_2502</name>
</gene>
<evidence type="ECO:0000256" key="4">
    <source>
        <dbReference type="ARBA" id="ARBA00023136"/>
    </source>
</evidence>
<evidence type="ECO:0000313" key="6">
    <source>
        <dbReference type="EMBL" id="AAF12043.1"/>
    </source>
</evidence>
<reference evidence="6 7" key="1">
    <citation type="journal article" date="1999" name="Science">
        <title>Genome sequence of the radioresistant bacterium Deinococcus radiodurans R1.</title>
        <authorList>
            <person name="White O."/>
            <person name="Eisen J.A."/>
            <person name="Heidelberg J.F."/>
            <person name="Hickey E.K."/>
            <person name="Peterson J.D."/>
            <person name="Dodson R.J."/>
            <person name="Haft D.H."/>
            <person name="Gwinn M.L."/>
            <person name="Nelson W.C."/>
            <person name="Richardson D.L."/>
            <person name="Moffat K.S."/>
            <person name="Qin H."/>
            <person name="Jiang L."/>
            <person name="Pamphile W."/>
            <person name="Crosby M."/>
            <person name="Shen M."/>
            <person name="Vamathevan J.J."/>
            <person name="Lam P."/>
            <person name="McDonald L."/>
            <person name="Utterback T."/>
            <person name="Zalewski C."/>
            <person name="Makarova K.S."/>
            <person name="Aravind L."/>
            <person name="Daly M.J."/>
            <person name="Minton K.W."/>
            <person name="Fleischmann R.D."/>
            <person name="Ketchum K.A."/>
            <person name="Nelson K.E."/>
            <person name="Salzberg S."/>
            <person name="Smith H.O."/>
            <person name="Venter J.C."/>
            <person name="Fraser C.M."/>
        </authorList>
    </citation>
    <scope>NUCLEOTIDE SEQUENCE [LARGE SCALE GENOMIC DNA]</scope>
    <source>
        <strain evidence="7">ATCC 13939 / DSM 20539 / JCM 16871 / LMG 4051 / NBRC 15346 / NCIMB 9279 / R1 / VKM B-1422</strain>
    </source>
</reference>
<dbReference type="SUPFAM" id="SSF103473">
    <property type="entry name" value="MFS general substrate transporter"/>
    <property type="match status" value="1"/>
</dbReference>
<feature type="transmembrane region" description="Helical" evidence="5">
    <location>
        <begin position="181"/>
        <end position="199"/>
    </location>
</feature>
<dbReference type="InterPro" id="IPR011701">
    <property type="entry name" value="MFS"/>
</dbReference>
<dbReference type="Gene3D" id="1.20.1250.20">
    <property type="entry name" value="MFS general substrate transporter like domains"/>
    <property type="match status" value="2"/>
</dbReference>
<comment type="subcellular location">
    <subcellularLocation>
        <location evidence="1">Membrane</location>
        <topology evidence="1">Multi-pass membrane protein</topology>
    </subcellularLocation>
</comment>
<proteinExistence type="predicted"/>
<feature type="transmembrane region" description="Helical" evidence="5">
    <location>
        <begin position="324"/>
        <end position="344"/>
    </location>
</feature>
<dbReference type="InterPro" id="IPR051788">
    <property type="entry name" value="MFS_Transporter"/>
</dbReference>
<dbReference type="OrthoDB" id="9810941at2"/>
<dbReference type="KEGG" id="dra:DR_2502"/>
<feature type="transmembrane region" description="Helical" evidence="5">
    <location>
        <begin position="126"/>
        <end position="146"/>
    </location>
</feature>
<feature type="transmembrane region" description="Helical" evidence="5">
    <location>
        <begin position="244"/>
        <end position="266"/>
    </location>
</feature>
<feature type="transmembrane region" description="Helical" evidence="5">
    <location>
        <begin position="219"/>
        <end position="238"/>
    </location>
</feature>
<feature type="transmembrane region" description="Helical" evidence="5">
    <location>
        <begin position="158"/>
        <end position="175"/>
    </location>
</feature>
<dbReference type="CDD" id="cd17393">
    <property type="entry name" value="MFS_MosC_like"/>
    <property type="match status" value="1"/>
</dbReference>
<feature type="transmembrane region" description="Helical" evidence="5">
    <location>
        <begin position="441"/>
        <end position="464"/>
    </location>
</feature>
<accession>Q9RRI8</accession>
<feature type="transmembrane region" description="Helical" evidence="5">
    <location>
        <begin position="415"/>
        <end position="435"/>
    </location>
</feature>
<feature type="transmembrane region" description="Helical" evidence="5">
    <location>
        <begin position="287"/>
        <end position="304"/>
    </location>
</feature>
<evidence type="ECO:0000256" key="1">
    <source>
        <dbReference type="ARBA" id="ARBA00004141"/>
    </source>
</evidence>